<dbReference type="SMART" id="SM00065">
    <property type="entry name" value="GAF"/>
    <property type="match status" value="1"/>
</dbReference>
<sequence length="714" mass="79180">MMSDATEFERERLKLIKELDLLNAPPKPAYEATIKLAKRISGLPLNMITVIDHDRCWLLAKDGTDMEFMSKSQSICAEAVRLKKPLLVKDLTKDPRISDFPIVTDGGIRFYYGVPIFIKDNFPIGTLCMVDTEPQDLDEERQEGIQHLAQQVGNVIDLQQHQVELKKLNEQLLSEIKVRQATEAELLSAQNSLEERVLVRTNELVDHKDQLQAIYDNIPSGVAVVVEGEVAFSNPAFYRLSGHKQDSPLSVSTLIHGDDLERFESYTRDAKGACEVQDEIRVVHASGEVRWADLRGRHTNFLGKPAFMAVLHDLTAVRQAELERERLHAKLERAQKLESLGALAGGIAHDFNNFLTGILGNTKLVLRSVPEDSDQCLKLKKIEKGANRAAQLCRQMLAYAGRGRFELETLCLSETVTEIATLLEVSLPKKAHLEFNLERPLPHILADSSQVGQVVMNLLTNASDALEDEPGTISVTTGCRFFDRKDLANTYLSGNTAPGEYVYLEVQDTGCGMAPEVLQRVFDPFFTTKEPGRGFGMATVLGIVRSHNGAVVAQSELGEGSRVCVLFPVAPSEMQEATPEENLEIIEDIYGAILVADDEQDIRELYHEILEDAGFEVLSASDGAEAVAMFRTHQSRLSAVILDLSMPKMGGEEVFQEIRSLDKTIRILISSGYDPTELTSGTLGTDVLAFIKKPFDPDEVVATLQDALKIPKKL</sequence>
<proteinExistence type="predicted"/>
<dbReference type="Gene3D" id="3.40.50.2300">
    <property type="match status" value="1"/>
</dbReference>
<dbReference type="Pfam" id="PF00072">
    <property type="entry name" value="Response_reg"/>
    <property type="match status" value="1"/>
</dbReference>
<dbReference type="PRINTS" id="PR00344">
    <property type="entry name" value="BCTRLSENSOR"/>
</dbReference>
<keyword evidence="6" id="KW-0418">Kinase</keyword>
<dbReference type="PROSITE" id="PS50109">
    <property type="entry name" value="HIS_KIN"/>
    <property type="match status" value="1"/>
</dbReference>
<evidence type="ECO:0000256" key="1">
    <source>
        <dbReference type="ARBA" id="ARBA00000085"/>
    </source>
</evidence>
<feature type="domain" description="Response regulatory" evidence="12">
    <location>
        <begin position="592"/>
        <end position="708"/>
    </location>
</feature>
<dbReference type="AlphaFoldDB" id="A0A7Y2E9A3"/>
<gene>
    <name evidence="13" type="ORF">HKN21_08525</name>
</gene>
<dbReference type="SMART" id="SM00448">
    <property type="entry name" value="REC"/>
    <property type="match status" value="1"/>
</dbReference>
<dbReference type="EMBL" id="JABDJR010000334">
    <property type="protein sequence ID" value="NNF06792.1"/>
    <property type="molecule type" value="Genomic_DNA"/>
</dbReference>
<dbReference type="InterPro" id="IPR003661">
    <property type="entry name" value="HisK_dim/P_dom"/>
</dbReference>
<evidence type="ECO:0000256" key="7">
    <source>
        <dbReference type="ARBA" id="ARBA00022840"/>
    </source>
</evidence>
<evidence type="ECO:0000256" key="2">
    <source>
        <dbReference type="ARBA" id="ARBA00012438"/>
    </source>
</evidence>
<dbReference type="PANTHER" id="PTHR43065">
    <property type="entry name" value="SENSOR HISTIDINE KINASE"/>
    <property type="match status" value="1"/>
</dbReference>
<dbReference type="SUPFAM" id="SSF52172">
    <property type="entry name" value="CheY-like"/>
    <property type="match status" value="1"/>
</dbReference>
<evidence type="ECO:0000313" key="13">
    <source>
        <dbReference type="EMBL" id="NNF06792.1"/>
    </source>
</evidence>
<dbReference type="SUPFAM" id="SSF55874">
    <property type="entry name" value="ATPase domain of HSP90 chaperone/DNA topoisomerase II/histidine kinase"/>
    <property type="match status" value="1"/>
</dbReference>
<dbReference type="Proteomes" id="UP000547674">
    <property type="component" value="Unassembled WGS sequence"/>
</dbReference>
<protein>
    <recommendedName>
        <fullName evidence="2">histidine kinase</fullName>
        <ecNumber evidence="2">2.7.13.3</ecNumber>
    </recommendedName>
</protein>
<dbReference type="GO" id="GO:0000155">
    <property type="term" value="F:phosphorelay sensor kinase activity"/>
    <property type="evidence" value="ECO:0007669"/>
    <property type="project" value="InterPro"/>
</dbReference>
<dbReference type="InterPro" id="IPR011006">
    <property type="entry name" value="CheY-like_superfamily"/>
</dbReference>
<dbReference type="CDD" id="cd00130">
    <property type="entry name" value="PAS"/>
    <property type="match status" value="1"/>
</dbReference>
<comment type="catalytic activity">
    <reaction evidence="1">
        <text>ATP + protein L-histidine = ADP + protein N-phospho-L-histidine.</text>
        <dbReference type="EC" id="2.7.13.3"/>
    </reaction>
</comment>
<feature type="coiled-coil region" evidence="10">
    <location>
        <begin position="158"/>
        <end position="185"/>
    </location>
</feature>
<dbReference type="NCBIfam" id="TIGR00229">
    <property type="entry name" value="sensory_box"/>
    <property type="match status" value="1"/>
</dbReference>
<evidence type="ECO:0000256" key="3">
    <source>
        <dbReference type="ARBA" id="ARBA00022553"/>
    </source>
</evidence>
<dbReference type="InterPro" id="IPR029016">
    <property type="entry name" value="GAF-like_dom_sf"/>
</dbReference>
<feature type="domain" description="Histidine kinase" evidence="11">
    <location>
        <begin position="346"/>
        <end position="571"/>
    </location>
</feature>
<feature type="modified residue" description="4-aspartylphosphate" evidence="9">
    <location>
        <position position="643"/>
    </location>
</feature>
<keyword evidence="4" id="KW-0808">Transferase</keyword>
<evidence type="ECO:0000256" key="4">
    <source>
        <dbReference type="ARBA" id="ARBA00022679"/>
    </source>
</evidence>
<dbReference type="InterPro" id="IPR013655">
    <property type="entry name" value="PAS_fold_3"/>
</dbReference>
<dbReference type="InterPro" id="IPR036097">
    <property type="entry name" value="HisK_dim/P_sf"/>
</dbReference>
<dbReference type="InterPro" id="IPR000014">
    <property type="entry name" value="PAS"/>
</dbReference>
<dbReference type="Gene3D" id="3.30.565.10">
    <property type="entry name" value="Histidine kinase-like ATPase, C-terminal domain"/>
    <property type="match status" value="1"/>
</dbReference>
<dbReference type="Pfam" id="PF08447">
    <property type="entry name" value="PAS_3"/>
    <property type="match status" value="1"/>
</dbReference>
<evidence type="ECO:0000259" key="11">
    <source>
        <dbReference type="PROSITE" id="PS50109"/>
    </source>
</evidence>
<dbReference type="PANTHER" id="PTHR43065:SF46">
    <property type="entry name" value="C4-DICARBOXYLATE TRANSPORT SENSOR PROTEIN DCTB"/>
    <property type="match status" value="1"/>
</dbReference>
<dbReference type="PROSITE" id="PS50110">
    <property type="entry name" value="RESPONSE_REGULATORY"/>
    <property type="match status" value="1"/>
</dbReference>
<dbReference type="Pfam" id="PF02518">
    <property type="entry name" value="HATPase_c"/>
    <property type="match status" value="1"/>
</dbReference>
<evidence type="ECO:0000256" key="9">
    <source>
        <dbReference type="PROSITE-ProRule" id="PRU00169"/>
    </source>
</evidence>
<keyword evidence="10" id="KW-0175">Coiled coil</keyword>
<keyword evidence="3 9" id="KW-0597">Phosphoprotein</keyword>
<dbReference type="SUPFAM" id="SSF47384">
    <property type="entry name" value="Homodimeric domain of signal transducing histidine kinase"/>
    <property type="match status" value="1"/>
</dbReference>
<dbReference type="SUPFAM" id="SSF55785">
    <property type="entry name" value="PYP-like sensor domain (PAS domain)"/>
    <property type="match status" value="1"/>
</dbReference>
<dbReference type="Pfam" id="PF00512">
    <property type="entry name" value="HisKA"/>
    <property type="match status" value="1"/>
</dbReference>
<accession>A0A7Y2E9A3</accession>
<keyword evidence="7" id="KW-0067">ATP-binding</keyword>
<dbReference type="CDD" id="cd00082">
    <property type="entry name" value="HisKA"/>
    <property type="match status" value="1"/>
</dbReference>
<keyword evidence="5" id="KW-0547">Nucleotide-binding</keyword>
<evidence type="ECO:0000256" key="5">
    <source>
        <dbReference type="ARBA" id="ARBA00022741"/>
    </source>
</evidence>
<keyword evidence="8" id="KW-0902">Two-component regulatory system</keyword>
<dbReference type="Gene3D" id="3.30.450.40">
    <property type="match status" value="1"/>
</dbReference>
<dbReference type="SUPFAM" id="SSF55781">
    <property type="entry name" value="GAF domain-like"/>
    <property type="match status" value="1"/>
</dbReference>
<dbReference type="EC" id="2.7.13.3" evidence="2"/>
<dbReference type="InterPro" id="IPR004358">
    <property type="entry name" value="Sig_transdc_His_kin-like_C"/>
</dbReference>
<dbReference type="SMART" id="SM00387">
    <property type="entry name" value="HATPase_c"/>
    <property type="match status" value="1"/>
</dbReference>
<dbReference type="InterPro" id="IPR036890">
    <property type="entry name" value="HATPase_C_sf"/>
</dbReference>
<organism evidence="13 14">
    <name type="scientific">Eiseniibacteriota bacterium</name>
    <dbReference type="NCBI Taxonomy" id="2212470"/>
    <lineage>
        <taxon>Bacteria</taxon>
        <taxon>Candidatus Eiseniibacteriota</taxon>
    </lineage>
</organism>
<evidence type="ECO:0000313" key="14">
    <source>
        <dbReference type="Proteomes" id="UP000547674"/>
    </source>
</evidence>
<evidence type="ECO:0000256" key="6">
    <source>
        <dbReference type="ARBA" id="ARBA00022777"/>
    </source>
</evidence>
<reference evidence="13 14" key="1">
    <citation type="submission" date="2020-03" db="EMBL/GenBank/DDBJ databases">
        <title>Metabolic flexibility allows generalist bacteria to become dominant in a frequently disturbed ecosystem.</title>
        <authorList>
            <person name="Chen Y.-J."/>
            <person name="Leung P.M."/>
            <person name="Bay S.K."/>
            <person name="Hugenholtz P."/>
            <person name="Kessler A.J."/>
            <person name="Shelley G."/>
            <person name="Waite D.W."/>
            <person name="Cook P.L."/>
            <person name="Greening C."/>
        </authorList>
    </citation>
    <scope>NUCLEOTIDE SEQUENCE [LARGE SCALE GENOMIC DNA]</scope>
    <source>
        <strain evidence="13">SS_bin_28</strain>
    </source>
</reference>
<evidence type="ECO:0000256" key="8">
    <source>
        <dbReference type="ARBA" id="ARBA00023012"/>
    </source>
</evidence>
<comment type="caution">
    <text evidence="13">The sequence shown here is derived from an EMBL/GenBank/DDBJ whole genome shotgun (WGS) entry which is preliminary data.</text>
</comment>
<dbReference type="InterPro" id="IPR035965">
    <property type="entry name" value="PAS-like_dom_sf"/>
</dbReference>
<dbReference type="Pfam" id="PF13185">
    <property type="entry name" value="GAF_2"/>
    <property type="match status" value="1"/>
</dbReference>
<evidence type="ECO:0000259" key="12">
    <source>
        <dbReference type="PROSITE" id="PS50110"/>
    </source>
</evidence>
<dbReference type="GO" id="GO:0005524">
    <property type="term" value="F:ATP binding"/>
    <property type="evidence" value="ECO:0007669"/>
    <property type="project" value="UniProtKB-KW"/>
</dbReference>
<evidence type="ECO:0000256" key="10">
    <source>
        <dbReference type="SAM" id="Coils"/>
    </source>
</evidence>
<dbReference type="InterPro" id="IPR003018">
    <property type="entry name" value="GAF"/>
</dbReference>
<dbReference type="SMART" id="SM00388">
    <property type="entry name" value="HisKA"/>
    <property type="match status" value="1"/>
</dbReference>
<dbReference type="InterPro" id="IPR005467">
    <property type="entry name" value="His_kinase_dom"/>
</dbReference>
<dbReference type="InterPro" id="IPR001789">
    <property type="entry name" value="Sig_transdc_resp-reg_receiver"/>
</dbReference>
<name>A0A7Y2E9A3_UNCEI</name>
<dbReference type="InterPro" id="IPR003594">
    <property type="entry name" value="HATPase_dom"/>
</dbReference>
<dbReference type="Gene3D" id="3.30.450.20">
    <property type="entry name" value="PAS domain"/>
    <property type="match status" value="1"/>
</dbReference>
<dbReference type="Gene3D" id="1.10.287.130">
    <property type="match status" value="1"/>
</dbReference>